<protein>
    <submittedName>
        <fullName evidence="2">Uncharacterized protein</fullName>
    </submittedName>
</protein>
<keyword evidence="1" id="KW-0472">Membrane</keyword>
<organism evidence="2 3">
    <name type="scientific">Mycena maculata</name>
    <dbReference type="NCBI Taxonomy" id="230809"/>
    <lineage>
        <taxon>Eukaryota</taxon>
        <taxon>Fungi</taxon>
        <taxon>Dikarya</taxon>
        <taxon>Basidiomycota</taxon>
        <taxon>Agaricomycotina</taxon>
        <taxon>Agaricomycetes</taxon>
        <taxon>Agaricomycetidae</taxon>
        <taxon>Agaricales</taxon>
        <taxon>Marasmiineae</taxon>
        <taxon>Mycenaceae</taxon>
        <taxon>Mycena</taxon>
    </lineage>
</organism>
<feature type="transmembrane region" description="Helical" evidence="1">
    <location>
        <begin position="107"/>
        <end position="126"/>
    </location>
</feature>
<name>A0AAD7HF03_9AGAR</name>
<accession>A0AAD7HF03</accession>
<feature type="transmembrane region" description="Helical" evidence="1">
    <location>
        <begin position="188"/>
        <end position="206"/>
    </location>
</feature>
<feature type="transmembrane region" description="Helical" evidence="1">
    <location>
        <begin position="66"/>
        <end position="87"/>
    </location>
</feature>
<keyword evidence="3" id="KW-1185">Reference proteome</keyword>
<dbReference type="AlphaFoldDB" id="A0AAD7HF03"/>
<dbReference type="EMBL" id="JARJLG010000304">
    <property type="protein sequence ID" value="KAJ7718573.1"/>
    <property type="molecule type" value="Genomic_DNA"/>
</dbReference>
<evidence type="ECO:0000313" key="3">
    <source>
        <dbReference type="Proteomes" id="UP001215280"/>
    </source>
</evidence>
<feature type="transmembrane region" description="Helical" evidence="1">
    <location>
        <begin position="343"/>
        <end position="362"/>
    </location>
</feature>
<feature type="transmembrane region" description="Helical" evidence="1">
    <location>
        <begin position="276"/>
        <end position="302"/>
    </location>
</feature>
<dbReference type="PANTHER" id="PTHR35043:SF7">
    <property type="entry name" value="TRANSCRIPTION FACTOR DOMAIN-CONTAINING PROTEIN"/>
    <property type="match status" value="1"/>
</dbReference>
<evidence type="ECO:0000313" key="2">
    <source>
        <dbReference type="EMBL" id="KAJ7718573.1"/>
    </source>
</evidence>
<dbReference type="Proteomes" id="UP001215280">
    <property type="component" value="Unassembled WGS sequence"/>
</dbReference>
<sequence length="387" mass="42539">MLLQALAFHSSTATLTLSSDSCGDPGNCRTFLDIVWGCLTTIFACTWISVHPNVPAQGQTWVKLTCRRLGMMLMAIVAPELIVFLAARQFFFAGDFSKRFGVPRTHGFFFAMGGFVSGTGTPVTTFKQLEDPLLGAQYLAEIRATDVASIMDRSKGDALSKGVALIQSAWFMTQCIARLFQRLPVTELEVATLAFAAVNIFTWLLWWGKPLDAQTPIRVGPVEDENDIDPTIYLKTPSSIWSVMDAAYGAIYGGDYHPRSSTPVPLLWCPHVPHRFLHAFLLETSSAIIFGAIHCSAWAVVFPSAAEKWIWRASSLLVTAIPAAMGLVQLISPPVEHSPFLTIPFAATLCLYIVSRLGLIILPFTTLRILPPGAFMDIDWTTFIPHV</sequence>
<dbReference type="PANTHER" id="PTHR35043">
    <property type="entry name" value="TRANSCRIPTION FACTOR DOMAIN-CONTAINING PROTEIN"/>
    <property type="match status" value="1"/>
</dbReference>
<evidence type="ECO:0000256" key="1">
    <source>
        <dbReference type="SAM" id="Phobius"/>
    </source>
</evidence>
<keyword evidence="1" id="KW-0812">Transmembrane</keyword>
<feature type="transmembrane region" description="Helical" evidence="1">
    <location>
        <begin position="34"/>
        <end position="54"/>
    </location>
</feature>
<feature type="transmembrane region" description="Helical" evidence="1">
    <location>
        <begin position="309"/>
        <end position="331"/>
    </location>
</feature>
<reference evidence="2" key="1">
    <citation type="submission" date="2023-03" db="EMBL/GenBank/DDBJ databases">
        <title>Massive genome expansion in bonnet fungi (Mycena s.s.) driven by repeated elements and novel gene families across ecological guilds.</title>
        <authorList>
            <consortium name="Lawrence Berkeley National Laboratory"/>
            <person name="Harder C.B."/>
            <person name="Miyauchi S."/>
            <person name="Viragh M."/>
            <person name="Kuo A."/>
            <person name="Thoen E."/>
            <person name="Andreopoulos B."/>
            <person name="Lu D."/>
            <person name="Skrede I."/>
            <person name="Drula E."/>
            <person name="Henrissat B."/>
            <person name="Morin E."/>
            <person name="Kohler A."/>
            <person name="Barry K."/>
            <person name="LaButti K."/>
            <person name="Morin E."/>
            <person name="Salamov A."/>
            <person name="Lipzen A."/>
            <person name="Mereny Z."/>
            <person name="Hegedus B."/>
            <person name="Baldrian P."/>
            <person name="Stursova M."/>
            <person name="Weitz H."/>
            <person name="Taylor A."/>
            <person name="Grigoriev I.V."/>
            <person name="Nagy L.G."/>
            <person name="Martin F."/>
            <person name="Kauserud H."/>
        </authorList>
    </citation>
    <scope>NUCLEOTIDE SEQUENCE</scope>
    <source>
        <strain evidence="2">CBHHK188m</strain>
    </source>
</reference>
<gene>
    <name evidence="2" type="ORF">DFH07DRAFT_860209</name>
</gene>
<keyword evidence="1" id="KW-1133">Transmembrane helix</keyword>
<comment type="caution">
    <text evidence="2">The sequence shown here is derived from an EMBL/GenBank/DDBJ whole genome shotgun (WGS) entry which is preliminary data.</text>
</comment>
<proteinExistence type="predicted"/>